<proteinExistence type="inferred from homology"/>
<evidence type="ECO:0000256" key="2">
    <source>
        <dbReference type="ARBA" id="ARBA00005528"/>
    </source>
</evidence>
<evidence type="ECO:0000313" key="12">
    <source>
        <dbReference type="EMBL" id="TPE50901.1"/>
    </source>
</evidence>
<dbReference type="Proteomes" id="UP000315901">
    <property type="component" value="Unassembled WGS sequence"/>
</dbReference>
<evidence type="ECO:0000256" key="1">
    <source>
        <dbReference type="ARBA" id="ARBA00004496"/>
    </source>
</evidence>
<comment type="function">
    <text evidence="8 10">Specifically methylates the N3 position of the uracil ring of uridine 1498 (m3U1498) in 16S rRNA. Acts on the fully assembled 30S ribosomal subunit.</text>
</comment>
<dbReference type="EMBL" id="VFRR01000017">
    <property type="protein sequence ID" value="TPE50901.1"/>
    <property type="molecule type" value="Genomic_DNA"/>
</dbReference>
<name>A0A501WVB4_9GAMM</name>
<dbReference type="InterPro" id="IPR046886">
    <property type="entry name" value="RsmE_MTase_dom"/>
</dbReference>
<comment type="caution">
    <text evidence="12">The sequence shown here is derived from an EMBL/GenBank/DDBJ whole genome shotgun (WGS) entry which is preliminary data.</text>
</comment>
<gene>
    <name evidence="12" type="ORF">FJM67_10095</name>
</gene>
<dbReference type="OrthoDB" id="9815641at2"/>
<accession>A0A501WVB4</accession>
<dbReference type="InterPro" id="IPR029028">
    <property type="entry name" value="Alpha/beta_knot_MTases"/>
</dbReference>
<dbReference type="GO" id="GO:0070475">
    <property type="term" value="P:rRNA base methylation"/>
    <property type="evidence" value="ECO:0007669"/>
    <property type="project" value="TreeGrafter"/>
</dbReference>
<protein>
    <recommendedName>
        <fullName evidence="10">Ribosomal RNA small subunit methyltransferase E</fullName>
        <ecNumber evidence="10">2.1.1.193</ecNumber>
    </recommendedName>
</protein>
<dbReference type="InterPro" id="IPR029026">
    <property type="entry name" value="tRNA_m1G_MTases_N"/>
</dbReference>
<dbReference type="NCBIfam" id="TIGR00046">
    <property type="entry name" value="RsmE family RNA methyltransferase"/>
    <property type="match status" value="1"/>
</dbReference>
<dbReference type="CDD" id="cd18084">
    <property type="entry name" value="RsmE-like"/>
    <property type="match status" value="1"/>
</dbReference>
<dbReference type="Pfam" id="PF04452">
    <property type="entry name" value="Methyltrans_RNA"/>
    <property type="match status" value="1"/>
</dbReference>
<keyword evidence="6 10" id="KW-0808">Transferase</keyword>
<evidence type="ECO:0000256" key="6">
    <source>
        <dbReference type="ARBA" id="ARBA00022679"/>
    </source>
</evidence>
<comment type="catalytic activity">
    <reaction evidence="9 10">
        <text>uridine(1498) in 16S rRNA + S-adenosyl-L-methionine = N(3)-methyluridine(1498) in 16S rRNA + S-adenosyl-L-homocysteine + H(+)</text>
        <dbReference type="Rhea" id="RHEA:42920"/>
        <dbReference type="Rhea" id="RHEA-COMP:10283"/>
        <dbReference type="Rhea" id="RHEA-COMP:10284"/>
        <dbReference type="ChEBI" id="CHEBI:15378"/>
        <dbReference type="ChEBI" id="CHEBI:57856"/>
        <dbReference type="ChEBI" id="CHEBI:59789"/>
        <dbReference type="ChEBI" id="CHEBI:65315"/>
        <dbReference type="ChEBI" id="CHEBI:74502"/>
        <dbReference type="EC" id="2.1.1.193"/>
    </reaction>
</comment>
<dbReference type="GO" id="GO:0070042">
    <property type="term" value="F:rRNA (uridine-N3-)-methyltransferase activity"/>
    <property type="evidence" value="ECO:0007669"/>
    <property type="project" value="TreeGrafter"/>
</dbReference>
<evidence type="ECO:0000259" key="11">
    <source>
        <dbReference type="Pfam" id="PF04452"/>
    </source>
</evidence>
<reference evidence="12 13" key="1">
    <citation type="submission" date="2019-06" db="EMBL/GenBank/DDBJ databases">
        <title>A novel bacterium of genus Marinomonas, isolated from coastal sand.</title>
        <authorList>
            <person name="Huang H."/>
            <person name="Mo K."/>
            <person name="Hu Y."/>
        </authorList>
    </citation>
    <scope>NUCLEOTIDE SEQUENCE [LARGE SCALE GENOMIC DNA]</scope>
    <source>
        <strain evidence="12 13">HB171799</strain>
    </source>
</reference>
<dbReference type="EC" id="2.1.1.193" evidence="10"/>
<dbReference type="RefSeq" id="WP_140588958.1">
    <property type="nucleotide sequence ID" value="NZ_VFRR01000017.1"/>
</dbReference>
<dbReference type="AlphaFoldDB" id="A0A501WVB4"/>
<dbReference type="GO" id="GO:0005737">
    <property type="term" value="C:cytoplasm"/>
    <property type="evidence" value="ECO:0007669"/>
    <property type="project" value="UniProtKB-SubCell"/>
</dbReference>
<evidence type="ECO:0000256" key="8">
    <source>
        <dbReference type="ARBA" id="ARBA00025699"/>
    </source>
</evidence>
<evidence type="ECO:0000256" key="10">
    <source>
        <dbReference type="PIRNR" id="PIRNR015601"/>
    </source>
</evidence>
<keyword evidence="13" id="KW-1185">Reference proteome</keyword>
<evidence type="ECO:0000256" key="7">
    <source>
        <dbReference type="ARBA" id="ARBA00022691"/>
    </source>
</evidence>
<evidence type="ECO:0000313" key="13">
    <source>
        <dbReference type="Proteomes" id="UP000315901"/>
    </source>
</evidence>
<keyword evidence="4 10" id="KW-0698">rRNA processing</keyword>
<dbReference type="SUPFAM" id="SSF75217">
    <property type="entry name" value="alpha/beta knot"/>
    <property type="match status" value="1"/>
</dbReference>
<evidence type="ECO:0000256" key="9">
    <source>
        <dbReference type="ARBA" id="ARBA00047944"/>
    </source>
</evidence>
<dbReference type="PANTHER" id="PTHR30027">
    <property type="entry name" value="RIBOSOMAL RNA SMALL SUBUNIT METHYLTRANSFERASE E"/>
    <property type="match status" value="1"/>
</dbReference>
<sequence>MNLILLSATQQSSETTYQLNDRQVQHVENILKKQDGDSIRVGILNQGIGQGVYRRDAGSVTIHNELLSPPPVLPCTLVLALPRPNMLKRTLMNVTAMGVKEIHLIHSSKVEKSYWQSPVLQPQSLHEFLIEGLEQAKDTSLPNLHLHPRFRPFVEDTLPDLLLERTGLVAHPYQAQACPVALATPSLLAIGPEGGWNDFEVESFTQAGMTCVHLGPRILKVETAVPVLLSRLHPAL</sequence>
<evidence type="ECO:0000256" key="4">
    <source>
        <dbReference type="ARBA" id="ARBA00022552"/>
    </source>
</evidence>
<dbReference type="Gene3D" id="3.40.1280.10">
    <property type="match status" value="1"/>
</dbReference>
<organism evidence="12 13">
    <name type="scientific">Maribrevibacterium harenarium</name>
    <dbReference type="NCBI Taxonomy" id="2589817"/>
    <lineage>
        <taxon>Bacteria</taxon>
        <taxon>Pseudomonadati</taxon>
        <taxon>Pseudomonadota</taxon>
        <taxon>Gammaproteobacteria</taxon>
        <taxon>Oceanospirillales</taxon>
        <taxon>Oceanospirillaceae</taxon>
        <taxon>Maribrevibacterium</taxon>
    </lineage>
</organism>
<keyword evidence="3 10" id="KW-0963">Cytoplasm</keyword>
<keyword evidence="7 10" id="KW-0949">S-adenosyl-L-methionine</keyword>
<feature type="domain" description="Ribosomal RNA small subunit methyltransferase E methyltransferase" evidence="11">
    <location>
        <begin position="72"/>
        <end position="232"/>
    </location>
</feature>
<comment type="subcellular location">
    <subcellularLocation>
        <location evidence="1 10">Cytoplasm</location>
    </subcellularLocation>
</comment>
<dbReference type="NCBIfam" id="NF008700">
    <property type="entry name" value="PRK11713.5-4"/>
    <property type="match status" value="1"/>
</dbReference>
<dbReference type="InterPro" id="IPR006700">
    <property type="entry name" value="RsmE"/>
</dbReference>
<evidence type="ECO:0000256" key="3">
    <source>
        <dbReference type="ARBA" id="ARBA00022490"/>
    </source>
</evidence>
<keyword evidence="5 10" id="KW-0489">Methyltransferase</keyword>
<dbReference type="PIRSF" id="PIRSF015601">
    <property type="entry name" value="MTase_slr0722"/>
    <property type="match status" value="1"/>
</dbReference>
<evidence type="ECO:0000256" key="5">
    <source>
        <dbReference type="ARBA" id="ARBA00022603"/>
    </source>
</evidence>
<comment type="similarity">
    <text evidence="2 10">Belongs to the RNA methyltransferase RsmE family.</text>
</comment>
<dbReference type="PANTHER" id="PTHR30027:SF3">
    <property type="entry name" value="16S RRNA (URACIL(1498)-N(3))-METHYLTRANSFERASE"/>
    <property type="match status" value="1"/>
</dbReference>